<dbReference type="InterPro" id="IPR036249">
    <property type="entry name" value="Thioredoxin-like_sf"/>
</dbReference>
<dbReference type="PANTHER" id="PTHR13887">
    <property type="entry name" value="GLUTATHIONE S-TRANSFERASE KAPPA"/>
    <property type="match status" value="1"/>
</dbReference>
<dbReference type="PROSITE" id="PS51352">
    <property type="entry name" value="THIOREDOXIN_2"/>
    <property type="match status" value="1"/>
</dbReference>
<evidence type="ECO:0000259" key="6">
    <source>
        <dbReference type="PROSITE" id="PS51352"/>
    </source>
</evidence>
<evidence type="ECO:0000256" key="2">
    <source>
        <dbReference type="ARBA" id="ARBA00022729"/>
    </source>
</evidence>
<dbReference type="PANTHER" id="PTHR13887:SF14">
    <property type="entry name" value="DISULFIDE BOND FORMATION PROTEIN D"/>
    <property type="match status" value="1"/>
</dbReference>
<dbReference type="GO" id="GO:0016491">
    <property type="term" value="F:oxidoreductase activity"/>
    <property type="evidence" value="ECO:0007669"/>
    <property type="project" value="UniProtKB-KW"/>
</dbReference>
<sequence>MNRRALVLTISILVLAAFGAAVMWYQPTPVPPAQTSTTHSAEPLARTTANLVRFHSPTFGKANAPVTIVEFFDPSCEACRAFYPYVKKILAEHPDDVRLVLRYTLLHQGSEEVARLLEASRKQNLYQPVLEAVLEAQPGWHDDPQIAKAWEAAQATGLDLDKARSDMQSAGVDAALKVDMQDVKAIGVQGTPTFFVNGQSLNEFSPQALRQLVRDEIAKTRE</sequence>
<dbReference type="InterPro" id="IPR013766">
    <property type="entry name" value="Thioredoxin_domain"/>
</dbReference>
<reference evidence="7 8" key="1">
    <citation type="submission" date="2018-06" db="EMBL/GenBank/DDBJ databases">
        <title>Bacteria isolated from soil of Wuhan.</title>
        <authorList>
            <person name="Wei X."/>
            <person name="Chunhua H."/>
        </authorList>
    </citation>
    <scope>NUCLEOTIDE SEQUENCE [LARGE SCALE GENOMIC DNA]</scope>
    <source>
        <strain evidence="8">xwS2</strain>
    </source>
</reference>
<organism evidence="7 8">
    <name type="scientific">Pseudomonas alkylphenolica</name>
    <dbReference type="NCBI Taxonomy" id="237609"/>
    <lineage>
        <taxon>Bacteria</taxon>
        <taxon>Pseudomonadati</taxon>
        <taxon>Pseudomonadota</taxon>
        <taxon>Gammaproteobacteria</taxon>
        <taxon>Pseudomonadales</taxon>
        <taxon>Pseudomonadaceae</taxon>
        <taxon>Pseudomonas</taxon>
    </lineage>
</organism>
<dbReference type="Gene3D" id="3.40.30.10">
    <property type="entry name" value="Glutaredoxin"/>
    <property type="match status" value="1"/>
</dbReference>
<evidence type="ECO:0000256" key="3">
    <source>
        <dbReference type="ARBA" id="ARBA00023002"/>
    </source>
</evidence>
<feature type="domain" description="Thioredoxin" evidence="6">
    <location>
        <begin position="24"/>
        <end position="218"/>
    </location>
</feature>
<evidence type="ECO:0000256" key="1">
    <source>
        <dbReference type="ARBA" id="ARBA00005791"/>
    </source>
</evidence>
<keyword evidence="3" id="KW-0560">Oxidoreductase</keyword>
<dbReference type="Pfam" id="PF13462">
    <property type="entry name" value="Thioredoxin_4"/>
    <property type="match status" value="1"/>
</dbReference>
<keyword evidence="5" id="KW-0676">Redox-active center</keyword>
<comment type="similarity">
    <text evidence="1">Belongs to the thioredoxin family. DsbA subfamily.</text>
</comment>
<comment type="caution">
    <text evidence="7">The sequence shown here is derived from an EMBL/GenBank/DDBJ whole genome shotgun (WGS) entry which is preliminary data.</text>
</comment>
<dbReference type="AlphaFoldDB" id="A0A443ZHR1"/>
<evidence type="ECO:0000256" key="5">
    <source>
        <dbReference type="ARBA" id="ARBA00023284"/>
    </source>
</evidence>
<accession>A0A443ZHR1</accession>
<proteinExistence type="inferred from homology"/>
<keyword evidence="4" id="KW-1015">Disulfide bond</keyword>
<dbReference type="OrthoDB" id="9780340at2"/>
<dbReference type="SUPFAM" id="SSF52833">
    <property type="entry name" value="Thioredoxin-like"/>
    <property type="match status" value="1"/>
</dbReference>
<evidence type="ECO:0000313" key="8">
    <source>
        <dbReference type="Proteomes" id="UP000288983"/>
    </source>
</evidence>
<evidence type="ECO:0000313" key="7">
    <source>
        <dbReference type="EMBL" id="RWU18274.1"/>
    </source>
</evidence>
<dbReference type="InterPro" id="IPR012336">
    <property type="entry name" value="Thioredoxin-like_fold"/>
</dbReference>
<gene>
    <name evidence="7" type="ORF">DM813_26865</name>
</gene>
<dbReference type="EMBL" id="QJRG01000049">
    <property type="protein sequence ID" value="RWU18274.1"/>
    <property type="molecule type" value="Genomic_DNA"/>
</dbReference>
<name>A0A443ZHR1_9PSED</name>
<dbReference type="Proteomes" id="UP000288983">
    <property type="component" value="Unassembled WGS sequence"/>
</dbReference>
<dbReference type="STRING" id="237609.PSAKL28_44420"/>
<evidence type="ECO:0000256" key="4">
    <source>
        <dbReference type="ARBA" id="ARBA00023157"/>
    </source>
</evidence>
<dbReference type="RefSeq" id="WP_128326385.1">
    <property type="nucleotide sequence ID" value="NZ_QJRG01000049.1"/>
</dbReference>
<keyword evidence="2" id="KW-0732">Signal</keyword>
<protein>
    <submittedName>
        <fullName evidence="7">Disulfide bond formation protein DsbA</fullName>
    </submittedName>
</protein>